<feature type="transmembrane region" description="Helical" evidence="1">
    <location>
        <begin position="35"/>
        <end position="54"/>
    </location>
</feature>
<feature type="transmembrane region" description="Helical" evidence="1">
    <location>
        <begin position="123"/>
        <end position="141"/>
    </location>
</feature>
<dbReference type="RefSeq" id="WP_306734463.1">
    <property type="nucleotide sequence ID" value="NZ_JANHAX010000001.1"/>
</dbReference>
<feature type="domain" description="EamA" evidence="2">
    <location>
        <begin position="6"/>
        <end position="138"/>
    </location>
</feature>
<sequence length="285" mass="29373">MSDQLKGLLITLTGVLFVVPDSLFVRLIGGEALVVSFWRGAISGALILGWVLLFRGIGPIRMALGTGWYGLVFFVATGGAGILFVLAVSLTSVANVVLIIAAMPVFASIYSRIFLGEPISPRMVVTMAAVAVGLAIIAYGSGENARAHWTGDLLALGVTALFPAGLTAARKVRHVSMVPMVAMGYLAASALLMLVISPLDVPAGKWGFVALHGVFITVSAIGLALGPRYIPSAEVGLLILLESVLAPLLAWAVIGEHPGGWALAGGAIVVGALAVSNTVALARQR</sequence>
<feature type="transmembrane region" description="Helical" evidence="1">
    <location>
        <begin position="147"/>
        <end position="166"/>
    </location>
</feature>
<evidence type="ECO:0000313" key="3">
    <source>
        <dbReference type="EMBL" id="MDQ2089212.1"/>
    </source>
</evidence>
<feature type="transmembrane region" description="Helical" evidence="1">
    <location>
        <begin position="66"/>
        <end position="87"/>
    </location>
</feature>
<dbReference type="InterPro" id="IPR037185">
    <property type="entry name" value="EmrE-like"/>
</dbReference>
<keyword evidence="1" id="KW-1133">Transmembrane helix</keyword>
<feature type="transmembrane region" description="Helical" evidence="1">
    <location>
        <begin position="237"/>
        <end position="254"/>
    </location>
</feature>
<comment type="caution">
    <text evidence="3">The sequence shown here is derived from an EMBL/GenBank/DDBJ whole genome shotgun (WGS) entry which is preliminary data.</text>
</comment>
<dbReference type="SUPFAM" id="SSF103481">
    <property type="entry name" value="Multidrug resistance efflux transporter EmrE"/>
    <property type="match status" value="2"/>
</dbReference>
<evidence type="ECO:0000313" key="4">
    <source>
        <dbReference type="Proteomes" id="UP001226762"/>
    </source>
</evidence>
<feature type="transmembrane region" description="Helical" evidence="1">
    <location>
        <begin position="93"/>
        <end position="111"/>
    </location>
</feature>
<feature type="transmembrane region" description="Helical" evidence="1">
    <location>
        <begin position="260"/>
        <end position="282"/>
    </location>
</feature>
<keyword evidence="4" id="KW-1185">Reference proteome</keyword>
<feature type="transmembrane region" description="Helical" evidence="1">
    <location>
        <begin position="7"/>
        <end position="29"/>
    </location>
</feature>
<reference evidence="3" key="2">
    <citation type="submission" date="2023-02" db="EMBL/GenBank/DDBJ databases">
        <title>'Rhodoalgimonas zhirmunskyi' gen. nov., isolated from a red alga.</title>
        <authorList>
            <person name="Nedashkovskaya O.I."/>
            <person name="Otstavnykh N.Y."/>
            <person name="Bystritskaya E.P."/>
            <person name="Balabanova L.A."/>
            <person name="Isaeva M.P."/>
        </authorList>
    </citation>
    <scope>NUCLEOTIDE SEQUENCE</scope>
    <source>
        <strain evidence="3">KCTC 52189</strain>
    </source>
</reference>
<keyword evidence="1" id="KW-0472">Membrane</keyword>
<name>A0AAE4B3F6_9RHOB</name>
<dbReference type="EMBL" id="JANHAX010000001">
    <property type="protein sequence ID" value="MDQ2089212.1"/>
    <property type="molecule type" value="Genomic_DNA"/>
</dbReference>
<organism evidence="3 4">
    <name type="scientific">Marimonas arenosa</name>
    <dbReference type="NCBI Taxonomy" id="1795305"/>
    <lineage>
        <taxon>Bacteria</taxon>
        <taxon>Pseudomonadati</taxon>
        <taxon>Pseudomonadota</taxon>
        <taxon>Alphaproteobacteria</taxon>
        <taxon>Rhodobacterales</taxon>
        <taxon>Paracoccaceae</taxon>
        <taxon>Marimonas</taxon>
    </lineage>
</organism>
<dbReference type="PANTHER" id="PTHR22911">
    <property type="entry name" value="ACYL-MALONYL CONDENSING ENZYME-RELATED"/>
    <property type="match status" value="1"/>
</dbReference>
<proteinExistence type="predicted"/>
<gene>
    <name evidence="3" type="ORF">NO357_04775</name>
</gene>
<evidence type="ECO:0000259" key="2">
    <source>
        <dbReference type="Pfam" id="PF00892"/>
    </source>
</evidence>
<protein>
    <submittedName>
        <fullName evidence="3">DMT family transporter</fullName>
    </submittedName>
</protein>
<dbReference type="Proteomes" id="UP001226762">
    <property type="component" value="Unassembled WGS sequence"/>
</dbReference>
<feature type="transmembrane region" description="Helical" evidence="1">
    <location>
        <begin position="178"/>
        <end position="199"/>
    </location>
</feature>
<dbReference type="GO" id="GO:0016020">
    <property type="term" value="C:membrane"/>
    <property type="evidence" value="ECO:0007669"/>
    <property type="project" value="InterPro"/>
</dbReference>
<evidence type="ECO:0000256" key="1">
    <source>
        <dbReference type="SAM" id="Phobius"/>
    </source>
</evidence>
<keyword evidence="1" id="KW-0812">Transmembrane</keyword>
<feature type="transmembrane region" description="Helical" evidence="1">
    <location>
        <begin position="205"/>
        <end position="225"/>
    </location>
</feature>
<dbReference type="AlphaFoldDB" id="A0AAE4B3F6"/>
<dbReference type="Pfam" id="PF00892">
    <property type="entry name" value="EamA"/>
    <property type="match status" value="2"/>
</dbReference>
<dbReference type="InterPro" id="IPR000620">
    <property type="entry name" value="EamA_dom"/>
</dbReference>
<reference evidence="3" key="1">
    <citation type="submission" date="2022-07" db="EMBL/GenBank/DDBJ databases">
        <authorList>
            <person name="Otstavnykh N."/>
            <person name="Isaeva M."/>
            <person name="Bystritskaya E."/>
        </authorList>
    </citation>
    <scope>NUCLEOTIDE SEQUENCE</scope>
    <source>
        <strain evidence="3">KCTC 52189</strain>
    </source>
</reference>
<feature type="domain" description="EamA" evidence="2">
    <location>
        <begin position="150"/>
        <end position="277"/>
    </location>
</feature>
<accession>A0AAE4B3F6</accession>